<name>M2XJC6_GALSU</name>
<dbReference type="PANTHER" id="PTHR12802">
    <property type="entry name" value="SWI/SNF COMPLEX-RELATED"/>
    <property type="match status" value="1"/>
</dbReference>
<sequence length="309" mass="35822">MNRQEATLTNSHKEDKIGVKHLVSQVKTTPLETKTISFQGYPEQEEPQEVEMGIDSLVLHKKRKLLDRRSWDGHDETERSLRGVLSDAQFESVQQMEVNYATRIDRMKEQLNQFQSHTILLEKELEETRKEIKILSSNAGDFANLHATGQCECQKYLSSHLVYTHEKSAIPQEESLAQLSRNRKTRTIFAETQKDSFLYHSLSEVSKPNGRHENAACMNSNIEKHNMQNRSAVKGNLKGRAKTVFQEPSKEKSSRYWTAEEHKRFLEALSQFGRKDLKALSDHVGTRSVIQCRTHMQKYFLRLMRESSN</sequence>
<evidence type="ECO:0000259" key="7">
    <source>
        <dbReference type="PROSITE" id="PS51293"/>
    </source>
</evidence>
<evidence type="ECO:0000256" key="1">
    <source>
        <dbReference type="ARBA" id="ARBA00023015"/>
    </source>
</evidence>
<evidence type="ECO:0000256" key="4">
    <source>
        <dbReference type="ARBA" id="ARBA00023242"/>
    </source>
</evidence>
<keyword evidence="2" id="KW-0238">DNA-binding</keyword>
<dbReference type="AlphaFoldDB" id="M2XJC6"/>
<dbReference type="GeneID" id="17089056"/>
<dbReference type="GO" id="GO:0003677">
    <property type="term" value="F:DNA binding"/>
    <property type="evidence" value="ECO:0007669"/>
    <property type="project" value="UniProtKB-KW"/>
</dbReference>
<keyword evidence="3" id="KW-0804">Transcription</keyword>
<evidence type="ECO:0000256" key="3">
    <source>
        <dbReference type="ARBA" id="ARBA00023163"/>
    </source>
</evidence>
<organism evidence="9 10">
    <name type="scientific">Galdieria sulphuraria</name>
    <name type="common">Red alga</name>
    <dbReference type="NCBI Taxonomy" id="130081"/>
    <lineage>
        <taxon>Eukaryota</taxon>
        <taxon>Rhodophyta</taxon>
        <taxon>Bangiophyceae</taxon>
        <taxon>Galdieriales</taxon>
        <taxon>Galdieriaceae</taxon>
        <taxon>Galdieria</taxon>
    </lineage>
</organism>
<evidence type="ECO:0000256" key="5">
    <source>
        <dbReference type="SAM" id="Coils"/>
    </source>
</evidence>
<dbReference type="Pfam" id="PF00249">
    <property type="entry name" value="Myb_DNA-binding"/>
    <property type="match status" value="1"/>
</dbReference>
<evidence type="ECO:0000313" key="9">
    <source>
        <dbReference type="EMBL" id="EME30217.1"/>
    </source>
</evidence>
<keyword evidence="10" id="KW-1185">Reference proteome</keyword>
<proteinExistence type="predicted"/>
<reference evidence="10" key="1">
    <citation type="journal article" date="2013" name="Science">
        <title>Gene transfer from bacteria and archaea facilitated evolution of an extremophilic eukaryote.</title>
        <authorList>
            <person name="Schonknecht G."/>
            <person name="Chen W.H."/>
            <person name="Ternes C.M."/>
            <person name="Barbier G.G."/>
            <person name="Shrestha R.P."/>
            <person name="Stanke M."/>
            <person name="Brautigam A."/>
            <person name="Baker B.J."/>
            <person name="Banfield J.F."/>
            <person name="Garavito R.M."/>
            <person name="Carr K."/>
            <person name="Wilkerson C."/>
            <person name="Rensing S.A."/>
            <person name="Gagneul D."/>
            <person name="Dickenson N.E."/>
            <person name="Oesterhelt C."/>
            <person name="Lercher M.J."/>
            <person name="Weber A.P."/>
        </authorList>
    </citation>
    <scope>NUCLEOTIDE SEQUENCE [LARGE SCALE GENOMIC DNA]</scope>
    <source>
        <strain evidence="10">074W</strain>
    </source>
</reference>
<dbReference type="InterPro" id="IPR017930">
    <property type="entry name" value="Myb_dom"/>
</dbReference>
<evidence type="ECO:0000256" key="2">
    <source>
        <dbReference type="ARBA" id="ARBA00023125"/>
    </source>
</evidence>
<dbReference type="Gramene" id="EME30217">
    <property type="protein sequence ID" value="EME30217"/>
    <property type="gene ID" value="Gasu_23720"/>
</dbReference>
<keyword evidence="5" id="KW-0175">Coiled coil</keyword>
<dbReference type="Proteomes" id="UP000030680">
    <property type="component" value="Unassembled WGS sequence"/>
</dbReference>
<dbReference type="RefSeq" id="XP_005706737.1">
    <property type="nucleotide sequence ID" value="XM_005706680.1"/>
</dbReference>
<dbReference type="OrthoDB" id="5793at2759"/>
<keyword evidence="4" id="KW-0539">Nucleus</keyword>
<evidence type="ECO:0000259" key="8">
    <source>
        <dbReference type="PROSITE" id="PS51294"/>
    </source>
</evidence>
<dbReference type="PROSITE" id="PS50090">
    <property type="entry name" value="MYB_LIKE"/>
    <property type="match status" value="1"/>
</dbReference>
<keyword evidence="1" id="KW-0805">Transcription regulation</keyword>
<dbReference type="InterPro" id="IPR009057">
    <property type="entry name" value="Homeodomain-like_sf"/>
</dbReference>
<dbReference type="CDD" id="cd00167">
    <property type="entry name" value="SANT"/>
    <property type="match status" value="1"/>
</dbReference>
<evidence type="ECO:0000313" key="10">
    <source>
        <dbReference type="Proteomes" id="UP000030680"/>
    </source>
</evidence>
<dbReference type="NCBIfam" id="TIGR01557">
    <property type="entry name" value="myb_SHAQKYF"/>
    <property type="match status" value="1"/>
</dbReference>
<dbReference type="InterPro" id="IPR017884">
    <property type="entry name" value="SANT_dom"/>
</dbReference>
<dbReference type="STRING" id="130081.M2XJC6"/>
<dbReference type="SMART" id="SM00717">
    <property type="entry name" value="SANT"/>
    <property type="match status" value="1"/>
</dbReference>
<feature type="domain" description="SANT" evidence="7">
    <location>
        <begin position="252"/>
        <end position="309"/>
    </location>
</feature>
<protein>
    <submittedName>
        <fullName evidence="9">Myb domain-containing protein</fullName>
    </submittedName>
</protein>
<dbReference type="KEGG" id="gsl:Gasu_23720"/>
<dbReference type="SUPFAM" id="SSF46689">
    <property type="entry name" value="Homeodomain-like"/>
    <property type="match status" value="1"/>
</dbReference>
<dbReference type="InterPro" id="IPR006447">
    <property type="entry name" value="Myb_dom_plants"/>
</dbReference>
<feature type="coiled-coil region" evidence="5">
    <location>
        <begin position="111"/>
        <end position="138"/>
    </location>
</feature>
<evidence type="ECO:0000259" key="6">
    <source>
        <dbReference type="PROSITE" id="PS50090"/>
    </source>
</evidence>
<accession>M2XJC6</accession>
<dbReference type="PROSITE" id="PS51294">
    <property type="entry name" value="HTH_MYB"/>
    <property type="match status" value="1"/>
</dbReference>
<dbReference type="InterPro" id="IPR001005">
    <property type="entry name" value="SANT/Myb"/>
</dbReference>
<dbReference type="EMBL" id="KB454501">
    <property type="protein sequence ID" value="EME30217.1"/>
    <property type="molecule type" value="Genomic_DNA"/>
</dbReference>
<dbReference type="Gene3D" id="1.10.10.60">
    <property type="entry name" value="Homeodomain-like"/>
    <property type="match status" value="1"/>
</dbReference>
<gene>
    <name evidence="9" type="ORF">Gasu_23720</name>
</gene>
<feature type="domain" description="Myb-like" evidence="6">
    <location>
        <begin position="249"/>
        <end position="300"/>
    </location>
</feature>
<dbReference type="eggNOG" id="KOG0724">
    <property type="taxonomic scope" value="Eukaryota"/>
</dbReference>
<feature type="domain" description="HTH myb-type" evidence="8">
    <location>
        <begin position="249"/>
        <end position="304"/>
    </location>
</feature>
<dbReference type="PROSITE" id="PS51293">
    <property type="entry name" value="SANT"/>
    <property type="match status" value="1"/>
</dbReference>